<evidence type="ECO:0000256" key="4">
    <source>
        <dbReference type="RuleBase" id="RU000389"/>
    </source>
</evidence>
<organism evidence="6 7">
    <name type="scientific">Moraxella lacunata</name>
    <dbReference type="NCBI Taxonomy" id="477"/>
    <lineage>
        <taxon>Bacteria</taxon>
        <taxon>Pseudomonadati</taxon>
        <taxon>Pseudomonadota</taxon>
        <taxon>Gammaproteobacteria</taxon>
        <taxon>Moraxellales</taxon>
        <taxon>Moraxellaceae</taxon>
        <taxon>Moraxella</taxon>
    </lineage>
</organism>
<dbReference type="InterPro" id="IPR001082">
    <property type="entry name" value="Pilin"/>
</dbReference>
<evidence type="ECO:0000313" key="7">
    <source>
        <dbReference type="Proteomes" id="UP000254437"/>
    </source>
</evidence>
<evidence type="ECO:0000313" key="6">
    <source>
        <dbReference type="EMBL" id="STZ64365.1"/>
    </source>
</evidence>
<protein>
    <submittedName>
        <fullName evidence="6">I pilin</fullName>
    </submittedName>
</protein>
<sequence length="164" mass="16827">MNAQKGFTLIELMIVIAIIGILAAIALPAYQDYISKSQTTRVVGELAAGKTAVDAALFEGKEPVLDAGNTATSKEDIGLTSTGGKARSNLLKETGGVVLAGFSATSSAGTITGTLGNRANKDISGAIITQKRANDGVWTCHVQQGTATGWKDKFIPTGCTNTAP</sequence>
<dbReference type="PRINTS" id="PR00813">
    <property type="entry name" value="BCTERIALGSPG"/>
</dbReference>
<dbReference type="GO" id="GO:0007155">
    <property type="term" value="P:cell adhesion"/>
    <property type="evidence" value="ECO:0007669"/>
    <property type="project" value="InterPro"/>
</dbReference>
<dbReference type="Pfam" id="PF00114">
    <property type="entry name" value="Pilin"/>
    <property type="match status" value="1"/>
</dbReference>
<dbReference type="Pfam" id="PF07963">
    <property type="entry name" value="N_methyl"/>
    <property type="match status" value="1"/>
</dbReference>
<keyword evidence="5" id="KW-1133">Transmembrane helix</keyword>
<gene>
    <name evidence="6" type="ORF">NCTC10359_02822</name>
</gene>
<dbReference type="AlphaFoldDB" id="A0A378TU30"/>
<dbReference type="InterPro" id="IPR000983">
    <property type="entry name" value="Bac_GSPG_pilin"/>
</dbReference>
<dbReference type="InterPro" id="IPR045584">
    <property type="entry name" value="Pilin-like"/>
</dbReference>
<dbReference type="EMBL" id="UGQU01000005">
    <property type="protein sequence ID" value="STZ64365.1"/>
    <property type="molecule type" value="Genomic_DNA"/>
</dbReference>
<comment type="subunit">
    <text evidence="2">The pili are polar flexible filaments of about 5.4 nanometers diameter and 2.5 micrometers average length; they consist of only a single polypeptide chain arranged in a helical configuration of five subunits per turn in the assembled pilus.</text>
</comment>
<dbReference type="STRING" id="477.A9309_11130"/>
<dbReference type="InterPro" id="IPR012902">
    <property type="entry name" value="N_methyl_site"/>
</dbReference>
<dbReference type="NCBIfam" id="TIGR02532">
    <property type="entry name" value="IV_pilin_GFxxxE"/>
    <property type="match status" value="1"/>
</dbReference>
<keyword evidence="5" id="KW-0472">Membrane</keyword>
<dbReference type="PANTHER" id="PTHR30093:SF34">
    <property type="entry name" value="PREPILIN PEPTIDASE-DEPENDENT PROTEIN D"/>
    <property type="match status" value="1"/>
</dbReference>
<evidence type="ECO:0000256" key="2">
    <source>
        <dbReference type="ARBA" id="ARBA00011156"/>
    </source>
</evidence>
<keyword evidence="5" id="KW-0812">Transmembrane</keyword>
<evidence type="ECO:0000256" key="5">
    <source>
        <dbReference type="SAM" id="Phobius"/>
    </source>
</evidence>
<evidence type="ECO:0000256" key="1">
    <source>
        <dbReference type="ARBA" id="ARBA00005233"/>
    </source>
</evidence>
<dbReference type="GO" id="GO:0015628">
    <property type="term" value="P:protein secretion by the type II secretion system"/>
    <property type="evidence" value="ECO:0007669"/>
    <property type="project" value="InterPro"/>
</dbReference>
<dbReference type="PROSITE" id="PS00409">
    <property type="entry name" value="PROKAR_NTER_METHYL"/>
    <property type="match status" value="1"/>
</dbReference>
<dbReference type="GO" id="GO:0009289">
    <property type="term" value="C:pilus"/>
    <property type="evidence" value="ECO:0007669"/>
    <property type="project" value="InterPro"/>
</dbReference>
<proteinExistence type="inferred from homology"/>
<dbReference type="Gene3D" id="3.30.700.10">
    <property type="entry name" value="Glycoprotein, Type 4 Pilin"/>
    <property type="match status" value="1"/>
</dbReference>
<name>A0A378TU30_MORLA</name>
<dbReference type="PANTHER" id="PTHR30093">
    <property type="entry name" value="GENERAL SECRETION PATHWAY PROTEIN G"/>
    <property type="match status" value="1"/>
</dbReference>
<reference evidence="6 7" key="1">
    <citation type="submission" date="2018-06" db="EMBL/GenBank/DDBJ databases">
        <authorList>
            <consortium name="Pathogen Informatics"/>
            <person name="Doyle S."/>
        </authorList>
    </citation>
    <scope>NUCLEOTIDE SEQUENCE [LARGE SCALE GENOMIC DNA]</scope>
    <source>
        <strain evidence="6 7">NCTC10359</strain>
    </source>
</reference>
<dbReference type="SUPFAM" id="SSF54523">
    <property type="entry name" value="Pili subunits"/>
    <property type="match status" value="1"/>
</dbReference>
<keyword evidence="3" id="KW-0488">Methylation</keyword>
<dbReference type="GO" id="GO:0015627">
    <property type="term" value="C:type II protein secretion system complex"/>
    <property type="evidence" value="ECO:0007669"/>
    <property type="project" value="InterPro"/>
</dbReference>
<accession>A0A378TU30</accession>
<comment type="similarity">
    <text evidence="1 4">Belongs to the N-Me-Phe pilin family.</text>
</comment>
<dbReference type="Proteomes" id="UP000254437">
    <property type="component" value="Unassembled WGS sequence"/>
</dbReference>
<keyword evidence="4" id="KW-0281">Fimbrium</keyword>
<feature type="transmembrane region" description="Helical" evidence="5">
    <location>
        <begin position="12"/>
        <end position="30"/>
    </location>
</feature>
<dbReference type="RefSeq" id="WP_115008594.1">
    <property type="nucleotide sequence ID" value="NZ_UGQU01000005.1"/>
</dbReference>
<evidence type="ECO:0000256" key="3">
    <source>
        <dbReference type="ARBA" id="ARBA00022481"/>
    </source>
</evidence>